<feature type="non-terminal residue" evidence="2">
    <location>
        <position position="82"/>
    </location>
</feature>
<accession>A0ABQ9TIP3</accession>
<feature type="region of interest" description="Disordered" evidence="1">
    <location>
        <begin position="49"/>
        <end position="82"/>
    </location>
</feature>
<name>A0ABQ9TIP3_SAGOE</name>
<dbReference type="EMBL" id="JASSZA010000022">
    <property type="protein sequence ID" value="KAK2084635.1"/>
    <property type="molecule type" value="Genomic_DNA"/>
</dbReference>
<evidence type="ECO:0000313" key="3">
    <source>
        <dbReference type="Proteomes" id="UP001266305"/>
    </source>
</evidence>
<reference evidence="2 3" key="1">
    <citation type="submission" date="2023-05" db="EMBL/GenBank/DDBJ databases">
        <title>B98-5 Cell Line De Novo Hybrid Assembly: An Optical Mapping Approach.</title>
        <authorList>
            <person name="Kananen K."/>
            <person name="Auerbach J.A."/>
            <person name="Kautto E."/>
            <person name="Blachly J.S."/>
        </authorList>
    </citation>
    <scope>NUCLEOTIDE SEQUENCE [LARGE SCALE GENOMIC DNA]</scope>
    <source>
        <strain evidence="2">B95-8</strain>
        <tissue evidence="2">Cell line</tissue>
    </source>
</reference>
<feature type="non-terminal residue" evidence="2">
    <location>
        <position position="1"/>
    </location>
</feature>
<organism evidence="2 3">
    <name type="scientific">Saguinus oedipus</name>
    <name type="common">Cotton-top tamarin</name>
    <name type="synonym">Oedipomidas oedipus</name>
    <dbReference type="NCBI Taxonomy" id="9490"/>
    <lineage>
        <taxon>Eukaryota</taxon>
        <taxon>Metazoa</taxon>
        <taxon>Chordata</taxon>
        <taxon>Craniata</taxon>
        <taxon>Vertebrata</taxon>
        <taxon>Euteleostomi</taxon>
        <taxon>Mammalia</taxon>
        <taxon>Eutheria</taxon>
        <taxon>Euarchontoglires</taxon>
        <taxon>Primates</taxon>
        <taxon>Haplorrhini</taxon>
        <taxon>Platyrrhini</taxon>
        <taxon>Cebidae</taxon>
        <taxon>Callitrichinae</taxon>
        <taxon>Saguinus</taxon>
    </lineage>
</organism>
<dbReference type="Proteomes" id="UP001266305">
    <property type="component" value="Unassembled WGS sequence"/>
</dbReference>
<protein>
    <submittedName>
        <fullName evidence="2">Uncharacterized protein</fullName>
    </submittedName>
</protein>
<sequence length="82" mass="8860">GNETSAPHDFLTTVQPCSTFSSAKESAVNREDGSSLQASSFEMATLFNDNQKLNSSAPSKSTQGESVEKEPFIPSFRSVKKQ</sequence>
<gene>
    <name evidence="2" type="ORF">P7K49_037668</name>
</gene>
<comment type="caution">
    <text evidence="2">The sequence shown here is derived from an EMBL/GenBank/DDBJ whole genome shotgun (WGS) entry which is preliminary data.</text>
</comment>
<evidence type="ECO:0000313" key="2">
    <source>
        <dbReference type="EMBL" id="KAK2084635.1"/>
    </source>
</evidence>
<evidence type="ECO:0000256" key="1">
    <source>
        <dbReference type="SAM" id="MobiDB-lite"/>
    </source>
</evidence>
<keyword evidence="3" id="KW-1185">Reference proteome</keyword>
<feature type="compositionally biased region" description="Polar residues" evidence="1">
    <location>
        <begin position="49"/>
        <end position="65"/>
    </location>
</feature>
<proteinExistence type="predicted"/>